<dbReference type="Proteomes" id="UP001157418">
    <property type="component" value="Unassembled WGS sequence"/>
</dbReference>
<dbReference type="SUPFAM" id="SSF54171">
    <property type="entry name" value="DNA-binding domain"/>
    <property type="match status" value="1"/>
</dbReference>
<dbReference type="PANTHER" id="PTHR31190">
    <property type="entry name" value="DNA-BINDING DOMAIN"/>
    <property type="match status" value="1"/>
</dbReference>
<dbReference type="GO" id="GO:0003700">
    <property type="term" value="F:DNA-binding transcription factor activity"/>
    <property type="evidence" value="ECO:0007669"/>
    <property type="project" value="InterPro"/>
</dbReference>
<evidence type="ECO:0000313" key="9">
    <source>
        <dbReference type="EMBL" id="CAH1416220.1"/>
    </source>
</evidence>
<dbReference type="AlphaFoldDB" id="A0AAU9M2K6"/>
<keyword evidence="3" id="KW-0805">Transcription regulation</keyword>
<dbReference type="InterPro" id="IPR001471">
    <property type="entry name" value="AP2/ERF_dom"/>
</dbReference>
<dbReference type="InterPro" id="IPR036955">
    <property type="entry name" value="AP2/ERF_dom_sf"/>
</dbReference>
<proteinExistence type="predicted"/>
<reference evidence="9 10" key="1">
    <citation type="submission" date="2022-01" db="EMBL/GenBank/DDBJ databases">
        <authorList>
            <person name="Xiong W."/>
            <person name="Schranz E."/>
        </authorList>
    </citation>
    <scope>NUCLEOTIDE SEQUENCE [LARGE SCALE GENOMIC DNA]</scope>
</reference>
<evidence type="ECO:0000256" key="5">
    <source>
        <dbReference type="ARBA" id="ARBA00023163"/>
    </source>
</evidence>
<dbReference type="GO" id="GO:0003677">
    <property type="term" value="F:DNA binding"/>
    <property type="evidence" value="ECO:0007669"/>
    <property type="project" value="UniProtKB-KW"/>
</dbReference>
<evidence type="ECO:0000259" key="8">
    <source>
        <dbReference type="PROSITE" id="PS51032"/>
    </source>
</evidence>
<organism evidence="9 10">
    <name type="scientific">Lactuca virosa</name>
    <dbReference type="NCBI Taxonomy" id="75947"/>
    <lineage>
        <taxon>Eukaryota</taxon>
        <taxon>Viridiplantae</taxon>
        <taxon>Streptophyta</taxon>
        <taxon>Embryophyta</taxon>
        <taxon>Tracheophyta</taxon>
        <taxon>Spermatophyta</taxon>
        <taxon>Magnoliopsida</taxon>
        <taxon>eudicotyledons</taxon>
        <taxon>Gunneridae</taxon>
        <taxon>Pentapetalae</taxon>
        <taxon>asterids</taxon>
        <taxon>campanulids</taxon>
        <taxon>Asterales</taxon>
        <taxon>Asteraceae</taxon>
        <taxon>Cichorioideae</taxon>
        <taxon>Cichorieae</taxon>
        <taxon>Lactucinae</taxon>
        <taxon>Lactuca</taxon>
    </lineage>
</organism>
<evidence type="ECO:0000256" key="1">
    <source>
        <dbReference type="ARBA" id="ARBA00004123"/>
    </source>
</evidence>
<keyword evidence="4" id="KW-0238">DNA-binding</keyword>
<keyword evidence="10" id="KW-1185">Reference proteome</keyword>
<dbReference type="PANTHER" id="PTHR31190:SF250">
    <property type="entry name" value="TRANSCRIPTION FACTOR AP2-EREBP FAMILY"/>
    <property type="match status" value="1"/>
</dbReference>
<dbReference type="GO" id="GO:0009873">
    <property type="term" value="P:ethylene-activated signaling pathway"/>
    <property type="evidence" value="ECO:0007669"/>
    <property type="project" value="InterPro"/>
</dbReference>
<dbReference type="EMBL" id="CAKMRJ010000002">
    <property type="protein sequence ID" value="CAH1416220.1"/>
    <property type="molecule type" value="Genomic_DNA"/>
</dbReference>
<evidence type="ECO:0000256" key="6">
    <source>
        <dbReference type="ARBA" id="ARBA00023242"/>
    </source>
</evidence>
<dbReference type="SMART" id="SM00380">
    <property type="entry name" value="AP2"/>
    <property type="match status" value="1"/>
</dbReference>
<dbReference type="Gene3D" id="3.30.730.10">
    <property type="entry name" value="AP2/ERF domain"/>
    <property type="match status" value="1"/>
</dbReference>
<dbReference type="InterPro" id="IPR044808">
    <property type="entry name" value="ERF_plant"/>
</dbReference>
<dbReference type="CDD" id="cd00018">
    <property type="entry name" value="AP2"/>
    <property type="match status" value="1"/>
</dbReference>
<keyword evidence="6" id="KW-0539">Nucleus</keyword>
<feature type="domain" description="AP2/ERF" evidence="8">
    <location>
        <begin position="215"/>
        <end position="273"/>
    </location>
</feature>
<evidence type="ECO:0000256" key="2">
    <source>
        <dbReference type="ARBA" id="ARBA00022821"/>
    </source>
</evidence>
<sequence>MLTQVDPDHTTLKSIRNHLFDDHLKCFSCCNTDDWTFLQNSNRSSLKMEENSSICTEFPWDTNSQKSSLVCPVLDDEFEKLWNLDCFEIPDILDYGSTDGSHSVSNLSHSQHSRIAEIFPYTTKKSVEIPNTFNVTQQNLSPSSVTCVSSISHSTERDLTMPLNWDFSTGYVGPVGGLIFSGGKDNQVPVKINEVLSDDGDYTHAQRIPSMQGLRYRGVRRRPWGKFTAEMRNPEKKGSRLWLGTYKTPEEAAMAYDRAAFEQRGSQALLNFPHLIESQNQNPGKLSKKRGDLNTLESSSSSFPPESSKNRDKKRSRSSRI</sequence>
<protein>
    <recommendedName>
        <fullName evidence="8">AP2/ERF domain-containing protein</fullName>
    </recommendedName>
</protein>
<evidence type="ECO:0000313" key="10">
    <source>
        <dbReference type="Proteomes" id="UP001157418"/>
    </source>
</evidence>
<gene>
    <name evidence="9" type="ORF">LVIROSA_LOCUS4001</name>
</gene>
<keyword evidence="5" id="KW-0804">Transcription</keyword>
<dbReference type="GO" id="GO:0006952">
    <property type="term" value="P:defense response"/>
    <property type="evidence" value="ECO:0007669"/>
    <property type="project" value="UniProtKB-KW"/>
</dbReference>
<accession>A0AAU9M2K6</accession>
<dbReference type="Pfam" id="PF00847">
    <property type="entry name" value="AP2"/>
    <property type="match status" value="1"/>
</dbReference>
<dbReference type="PRINTS" id="PR00367">
    <property type="entry name" value="ETHRSPELEMNT"/>
</dbReference>
<feature type="region of interest" description="Disordered" evidence="7">
    <location>
        <begin position="277"/>
        <end position="321"/>
    </location>
</feature>
<keyword evidence="2" id="KW-0611">Plant defense</keyword>
<dbReference type="GO" id="GO:0005634">
    <property type="term" value="C:nucleus"/>
    <property type="evidence" value="ECO:0007669"/>
    <property type="project" value="UniProtKB-SubCell"/>
</dbReference>
<feature type="compositionally biased region" description="Basic residues" evidence="7">
    <location>
        <begin position="311"/>
        <end position="321"/>
    </location>
</feature>
<dbReference type="InterPro" id="IPR016177">
    <property type="entry name" value="DNA-bd_dom_sf"/>
</dbReference>
<dbReference type="FunFam" id="3.30.730.10:FF:000001">
    <property type="entry name" value="Ethylene-responsive transcription factor 2"/>
    <property type="match status" value="1"/>
</dbReference>
<evidence type="ECO:0000256" key="7">
    <source>
        <dbReference type="SAM" id="MobiDB-lite"/>
    </source>
</evidence>
<dbReference type="PROSITE" id="PS51032">
    <property type="entry name" value="AP2_ERF"/>
    <property type="match status" value="1"/>
</dbReference>
<comment type="subcellular location">
    <subcellularLocation>
        <location evidence="1">Nucleus</location>
    </subcellularLocation>
</comment>
<evidence type="ECO:0000256" key="3">
    <source>
        <dbReference type="ARBA" id="ARBA00023015"/>
    </source>
</evidence>
<name>A0AAU9M2K6_9ASTR</name>
<feature type="compositionally biased region" description="Low complexity" evidence="7">
    <location>
        <begin position="297"/>
        <end position="307"/>
    </location>
</feature>
<comment type="caution">
    <text evidence="9">The sequence shown here is derived from an EMBL/GenBank/DDBJ whole genome shotgun (WGS) entry which is preliminary data.</text>
</comment>
<evidence type="ECO:0000256" key="4">
    <source>
        <dbReference type="ARBA" id="ARBA00023125"/>
    </source>
</evidence>